<dbReference type="EMBL" id="NQJF01000016">
    <property type="protein sequence ID" value="OYD21300.1"/>
    <property type="molecule type" value="Genomic_DNA"/>
</dbReference>
<evidence type="ECO:0000313" key="2">
    <source>
        <dbReference type="Proteomes" id="UP000243640"/>
    </source>
</evidence>
<proteinExistence type="predicted"/>
<dbReference type="InterPro" id="IPR053597">
    <property type="entry name" value="Retron_Ec48_antiviral"/>
</dbReference>
<sequence length="170" mass="19464">MSLLVSIATVGGIVVAVSNYLNVAQTNALNNHISHFKIFQDYVTFEVGKRNMLNISSVDMFRWYNLIFHSSRTGSMDISGEYVMAMIGINDEISRSNGQAQNAKEGSYRYKEHQERISKKINFFGIKLGFHPRNDFDEIERQIFDLISTVNKAFCSGSIVPDIEKIHYRR</sequence>
<dbReference type="AlphaFoldDB" id="A0A235C9J2"/>
<evidence type="ECO:0000313" key="1">
    <source>
        <dbReference type="EMBL" id="OYD21300.1"/>
    </source>
</evidence>
<organism evidence="1 2">
    <name type="scientific">Oceanimonas baumannii</name>
    <dbReference type="NCBI Taxonomy" id="129578"/>
    <lineage>
        <taxon>Bacteria</taxon>
        <taxon>Pseudomonadati</taxon>
        <taxon>Pseudomonadota</taxon>
        <taxon>Gammaproteobacteria</taxon>
        <taxon>Aeromonadales</taxon>
        <taxon>Aeromonadaceae</taxon>
        <taxon>Oceanimonas</taxon>
    </lineage>
</organism>
<accession>A0A235C9J2</accession>
<dbReference type="OrthoDB" id="9152056at2"/>
<comment type="caution">
    <text evidence="1">The sequence shown here is derived from an EMBL/GenBank/DDBJ whole genome shotgun (WGS) entry which is preliminary data.</text>
</comment>
<reference evidence="1 2" key="1">
    <citation type="submission" date="2017-08" db="EMBL/GenBank/DDBJ databases">
        <title>Draft Genome Sequence of the Marine Bacterium Oceanimonas baumannii ATCC 700832.</title>
        <authorList>
            <person name="Mcclelland W.D."/>
            <person name="Brennan M.A."/>
            <person name="Trachtenberg A.M."/>
            <person name="Maclea K.S."/>
        </authorList>
    </citation>
    <scope>NUCLEOTIDE SEQUENCE [LARGE SCALE GENOMIC DNA]</scope>
    <source>
        <strain evidence="1 2">ATCC 700832</strain>
    </source>
</reference>
<gene>
    <name evidence="1" type="ORF">B6S09_16095</name>
</gene>
<dbReference type="Proteomes" id="UP000243640">
    <property type="component" value="Unassembled WGS sequence"/>
</dbReference>
<dbReference type="NCBIfam" id="NF038235">
    <property type="entry name" value="retron_Ec48_2TM"/>
    <property type="match status" value="1"/>
</dbReference>
<protein>
    <submittedName>
        <fullName evidence="1">Uncharacterized protein</fullName>
    </submittedName>
</protein>
<name>A0A235C9J2_9GAMM</name>